<dbReference type="Proteomes" id="UP001497457">
    <property type="component" value="Unassembled WGS sequence"/>
</dbReference>
<dbReference type="AlphaFoldDB" id="A0ABC9GV47"/>
<feature type="region of interest" description="Disordered" evidence="2">
    <location>
        <begin position="82"/>
        <end position="103"/>
    </location>
</feature>
<feature type="domain" description="C2H2-type" evidence="3">
    <location>
        <begin position="160"/>
        <end position="184"/>
    </location>
</feature>
<dbReference type="SUPFAM" id="SSF56399">
    <property type="entry name" value="ADP-ribosylation"/>
    <property type="match status" value="1"/>
</dbReference>
<feature type="region of interest" description="Disordered" evidence="2">
    <location>
        <begin position="1"/>
        <end position="42"/>
    </location>
</feature>
<keyword evidence="1" id="KW-0863">Zinc-finger</keyword>
<dbReference type="PANTHER" id="PTHR31681:SF3">
    <property type="entry name" value="OS04G0690100 PROTEIN"/>
    <property type="match status" value="1"/>
</dbReference>
<dbReference type="EMBL" id="CAXIPR030000615">
    <property type="protein sequence ID" value="CAM0146520.1"/>
    <property type="molecule type" value="Genomic_DNA"/>
</dbReference>
<feature type="region of interest" description="Disordered" evidence="2">
    <location>
        <begin position="254"/>
        <end position="281"/>
    </location>
</feature>
<protein>
    <recommendedName>
        <fullName evidence="3">C2H2-type domain-containing protein</fullName>
    </recommendedName>
</protein>
<dbReference type="PROSITE" id="PS50157">
    <property type="entry name" value="ZINC_FINGER_C2H2_2"/>
    <property type="match status" value="1"/>
</dbReference>
<name>A0ABC9GV47_9POAL</name>
<keyword evidence="1" id="KW-0862">Zinc</keyword>
<comment type="caution">
    <text evidence="4">The sequence shown here is derived from an EMBL/GenBank/DDBJ whole genome shotgun (WGS) entry which is preliminary data.</text>
</comment>
<feature type="compositionally biased region" description="Low complexity" evidence="2">
    <location>
        <begin position="254"/>
        <end position="274"/>
    </location>
</feature>
<feature type="compositionally biased region" description="Basic residues" evidence="2">
    <location>
        <begin position="23"/>
        <end position="32"/>
    </location>
</feature>
<evidence type="ECO:0000256" key="1">
    <source>
        <dbReference type="PROSITE-ProRule" id="PRU00042"/>
    </source>
</evidence>
<dbReference type="GO" id="GO:0008270">
    <property type="term" value="F:zinc ion binding"/>
    <property type="evidence" value="ECO:0007669"/>
    <property type="project" value="UniProtKB-KW"/>
</dbReference>
<sequence>MVEAAGRCAAAREANSTSTAAAMKKKVMSKKKQSPEAAAESPSYRLALKSLLSCRNSSQRVGLGCSAPSICKQLNSQRERETACKRRASVSGGSEKKPLSELPVMVPKQQQLLQRGGSSSSSSSSFRAGMQLRRLSGCYECHMVADPISGRGGSSSMRATPCPDCGEIFVRQESLQLHQSIRHAVCELGGDDTSRNIIEIIFQSSWLKKQSPVCKIERILKVQNTARTLARFEEYREAVKARAAKAAQAQAQAAQAQAQAAAPTTTTTSSSNNNKHPPPRCSADGNELLRFHCARLGCELGLNGATHLCSSYSCAACAIIRHGFHIVSNAGGVRTMATSGRAHDALLPLQEDDLLEQERRRSRAMLVCRVIAGRVKRWRLEEPSSAPASSAPTPEPSPERQDDQFDSVAASSAGVYSNLEELQVFNPAAILPCFVVVYKA</sequence>
<reference evidence="4 5" key="1">
    <citation type="submission" date="2024-10" db="EMBL/GenBank/DDBJ databases">
        <authorList>
            <person name="Ryan C."/>
        </authorList>
    </citation>
    <scope>NUCLEOTIDE SEQUENCE [LARGE SCALE GENOMIC DNA]</scope>
</reference>
<proteinExistence type="predicted"/>
<keyword evidence="5" id="KW-1185">Reference proteome</keyword>
<organism evidence="4 5">
    <name type="scientific">Urochloa decumbens</name>
    <dbReference type="NCBI Taxonomy" id="240449"/>
    <lineage>
        <taxon>Eukaryota</taxon>
        <taxon>Viridiplantae</taxon>
        <taxon>Streptophyta</taxon>
        <taxon>Embryophyta</taxon>
        <taxon>Tracheophyta</taxon>
        <taxon>Spermatophyta</taxon>
        <taxon>Magnoliopsida</taxon>
        <taxon>Liliopsida</taxon>
        <taxon>Poales</taxon>
        <taxon>Poaceae</taxon>
        <taxon>PACMAD clade</taxon>
        <taxon>Panicoideae</taxon>
        <taxon>Panicodae</taxon>
        <taxon>Paniceae</taxon>
        <taxon>Melinidinae</taxon>
        <taxon>Urochloa</taxon>
    </lineage>
</organism>
<evidence type="ECO:0000256" key="2">
    <source>
        <dbReference type="SAM" id="MobiDB-lite"/>
    </source>
</evidence>
<evidence type="ECO:0000259" key="3">
    <source>
        <dbReference type="PROSITE" id="PS50157"/>
    </source>
</evidence>
<accession>A0ABC9GV47</accession>
<keyword evidence="1" id="KW-0479">Metal-binding</keyword>
<feature type="compositionally biased region" description="Low complexity" evidence="2">
    <location>
        <begin position="1"/>
        <end position="22"/>
    </location>
</feature>
<evidence type="ECO:0000313" key="5">
    <source>
        <dbReference type="Proteomes" id="UP001497457"/>
    </source>
</evidence>
<gene>
    <name evidence="4" type="ORF">URODEC1_LOCUS120091</name>
</gene>
<dbReference type="InterPro" id="IPR013087">
    <property type="entry name" value="Znf_C2H2_type"/>
</dbReference>
<dbReference type="PANTHER" id="PTHR31681">
    <property type="entry name" value="C2H2-LIKE ZINC FINGER PROTEIN"/>
    <property type="match status" value="1"/>
</dbReference>
<feature type="compositionally biased region" description="Low complexity" evidence="2">
    <location>
        <begin position="383"/>
        <end position="392"/>
    </location>
</feature>
<feature type="region of interest" description="Disordered" evidence="2">
    <location>
        <begin position="382"/>
        <end position="405"/>
    </location>
</feature>
<dbReference type="PROSITE" id="PS00028">
    <property type="entry name" value="ZINC_FINGER_C2H2_1"/>
    <property type="match status" value="1"/>
</dbReference>
<dbReference type="Gene3D" id="3.90.228.10">
    <property type="match status" value="1"/>
</dbReference>
<evidence type="ECO:0000313" key="4">
    <source>
        <dbReference type="EMBL" id="CAM0146520.1"/>
    </source>
</evidence>